<dbReference type="InterPro" id="IPR000667">
    <property type="entry name" value="Peptidase_S13"/>
</dbReference>
<keyword evidence="3" id="KW-0645">Protease</keyword>
<dbReference type="EMBL" id="JAQQXS010000014">
    <property type="protein sequence ID" value="MDC8786611.1"/>
    <property type="molecule type" value="Genomic_DNA"/>
</dbReference>
<dbReference type="PANTHER" id="PTHR30023:SF0">
    <property type="entry name" value="PENICILLIN-SENSITIVE CARBOXYPEPTIDASE A"/>
    <property type="match status" value="1"/>
</dbReference>
<comment type="similarity">
    <text evidence="1">Belongs to the peptidase S13 family.</text>
</comment>
<dbReference type="GO" id="GO:0009002">
    <property type="term" value="F:serine-type D-Ala-D-Ala carboxypeptidase activity"/>
    <property type="evidence" value="ECO:0007669"/>
    <property type="project" value="UniProtKB-EC"/>
</dbReference>
<dbReference type="Proteomes" id="UP001219862">
    <property type="component" value="Unassembled WGS sequence"/>
</dbReference>
<sequence>MARGLGAIVLSLALAGCALPPLQSPSAPHIALPPELAALLQQAQLPAESLGLVAVPLDQEQGGWRVQADVAFRPASTIKLLTALVALDQLGPNARGRTDLLTESEPQGDVLPGALYLRGGADTDLDWGALWWMLRQLREQGAREIRGGLVVDRTLFQPARPDLGAPPFDTTPEYAYNAIPDALGLNGNLVDLVLQADGDRLTARTSPAWTGLQVDSTAMRRVDRPCEDWAAGWQSPVIARRSLPPALESSASTSTGDVIVQLQGEFPRGCSASFTLNGVDRQWLTTQAVRQIWTALGGTLSGPVLEGATPPQAQVRVSHLSRPLADTLRQMLKQSDNALARQIYLQLGSGAEATAAPTTQAAADRTVRQWLARHQLDDRGLVLDNGSGLSRAERLTPALLAALLQQAWHGPHAPELLASLPVAGVDGTLRRRLKGTRAEGLARLKTGSLRDVAALAGFVDDSQGRPWVLVAIINDEQATAQGRAVLDAIVQWVGRQ</sequence>
<dbReference type="RefSeq" id="WP_273597720.1">
    <property type="nucleotide sequence ID" value="NZ_JAQQXS010000014.1"/>
</dbReference>
<gene>
    <name evidence="3" type="primary">dacB</name>
    <name evidence="3" type="ORF">PRZ01_15585</name>
</gene>
<keyword evidence="2 3" id="KW-0378">Hydrolase</keyword>
<evidence type="ECO:0000256" key="1">
    <source>
        <dbReference type="ARBA" id="ARBA00006096"/>
    </source>
</evidence>
<comment type="caution">
    <text evidence="3">The sequence shown here is derived from an EMBL/GenBank/DDBJ whole genome shotgun (WGS) entry which is preliminary data.</text>
</comment>
<reference evidence="3 4" key="1">
    <citation type="submission" date="2022-10" db="EMBL/GenBank/DDBJ databases">
        <title>paucibacter sp. hw8 Genome sequencing.</title>
        <authorList>
            <person name="Park S."/>
        </authorList>
    </citation>
    <scope>NUCLEOTIDE SEQUENCE [LARGE SCALE GENOMIC DNA]</scope>
    <source>
        <strain evidence="4">hw8</strain>
    </source>
</reference>
<evidence type="ECO:0000313" key="3">
    <source>
        <dbReference type="EMBL" id="MDC8786611.1"/>
    </source>
</evidence>
<dbReference type="PROSITE" id="PS51257">
    <property type="entry name" value="PROKAR_LIPOPROTEIN"/>
    <property type="match status" value="1"/>
</dbReference>
<evidence type="ECO:0000313" key="4">
    <source>
        <dbReference type="Proteomes" id="UP001219862"/>
    </source>
</evidence>
<dbReference type="PANTHER" id="PTHR30023">
    <property type="entry name" value="D-ALANYL-D-ALANINE CARBOXYPEPTIDASE"/>
    <property type="match status" value="1"/>
</dbReference>
<name>A0ABT5KUJ2_9BURK</name>
<proteinExistence type="inferred from homology"/>
<dbReference type="Gene3D" id="3.50.80.20">
    <property type="entry name" value="D-Ala-D-Ala carboxypeptidase C, peptidase S13"/>
    <property type="match status" value="1"/>
</dbReference>
<keyword evidence="3" id="KW-0121">Carboxypeptidase</keyword>
<accession>A0ABT5KUJ2</accession>
<dbReference type="NCBIfam" id="TIGR00666">
    <property type="entry name" value="PBP4"/>
    <property type="match status" value="1"/>
</dbReference>
<dbReference type="EC" id="3.4.16.4" evidence="3"/>
<dbReference type="SUPFAM" id="SSF56601">
    <property type="entry name" value="beta-lactamase/transpeptidase-like"/>
    <property type="match status" value="1"/>
</dbReference>
<organism evidence="3 4">
    <name type="scientific">Roseateles koreensis</name>
    <dbReference type="NCBI Taxonomy" id="2987526"/>
    <lineage>
        <taxon>Bacteria</taxon>
        <taxon>Pseudomonadati</taxon>
        <taxon>Pseudomonadota</taxon>
        <taxon>Betaproteobacteria</taxon>
        <taxon>Burkholderiales</taxon>
        <taxon>Sphaerotilaceae</taxon>
        <taxon>Roseateles</taxon>
    </lineage>
</organism>
<dbReference type="Pfam" id="PF02113">
    <property type="entry name" value="Peptidase_S13"/>
    <property type="match status" value="1"/>
</dbReference>
<dbReference type="Gene3D" id="3.40.710.10">
    <property type="entry name" value="DD-peptidase/beta-lactamase superfamily"/>
    <property type="match status" value="2"/>
</dbReference>
<dbReference type="PRINTS" id="PR00922">
    <property type="entry name" value="DADACBPTASE3"/>
</dbReference>
<protein>
    <submittedName>
        <fullName evidence="3">D-alanyl-D-alanine carboxypeptidase/D-alanyl-D-alanine-endopeptidase</fullName>
        <ecNumber evidence="3">3.4.16.4</ecNumber>
    </submittedName>
</protein>
<keyword evidence="4" id="KW-1185">Reference proteome</keyword>
<dbReference type="InterPro" id="IPR012338">
    <property type="entry name" value="Beta-lactam/transpept-like"/>
</dbReference>
<evidence type="ECO:0000256" key="2">
    <source>
        <dbReference type="ARBA" id="ARBA00022801"/>
    </source>
</evidence>